<dbReference type="Gene3D" id="3.30.420.40">
    <property type="match status" value="3"/>
</dbReference>
<keyword evidence="2 6" id="KW-0547">Nucleotide-binding</keyword>
<dbReference type="NCBIfam" id="TIGR00904">
    <property type="entry name" value="mreB"/>
    <property type="match status" value="1"/>
</dbReference>
<dbReference type="Pfam" id="PF06723">
    <property type="entry name" value="MreB_Mbl"/>
    <property type="match status" value="1"/>
</dbReference>
<dbReference type="PANTHER" id="PTHR42749">
    <property type="entry name" value="CELL SHAPE-DETERMINING PROTEIN MREB"/>
    <property type="match status" value="1"/>
</dbReference>
<dbReference type="CDD" id="cd10225">
    <property type="entry name" value="ASKHA_NBD_MreB-like"/>
    <property type="match status" value="1"/>
</dbReference>
<dbReference type="InterPro" id="IPR004753">
    <property type="entry name" value="MreB"/>
</dbReference>
<evidence type="ECO:0000256" key="1">
    <source>
        <dbReference type="ARBA" id="ARBA00022490"/>
    </source>
</evidence>
<feature type="binding site" evidence="6">
    <location>
        <begin position="158"/>
        <end position="160"/>
    </location>
    <ligand>
        <name>ATP</name>
        <dbReference type="ChEBI" id="CHEBI:30616"/>
    </ligand>
</feature>
<dbReference type="PRINTS" id="PR01652">
    <property type="entry name" value="SHAPEPROTEIN"/>
</dbReference>
<gene>
    <name evidence="6" type="primary">mreB</name>
    <name evidence="7" type="ORF">A3A24_02715</name>
</gene>
<keyword evidence="4 6" id="KW-0133">Cell shape</keyword>
<keyword evidence="3 6" id="KW-0067">ATP-binding</keyword>
<dbReference type="AlphaFoldDB" id="A0A1G1YQU0"/>
<accession>A0A1G1YQU0</accession>
<comment type="subunit">
    <text evidence="6">Forms polymers.</text>
</comment>
<dbReference type="PANTHER" id="PTHR42749:SF1">
    <property type="entry name" value="CELL SHAPE-DETERMINING PROTEIN MREB"/>
    <property type="match status" value="1"/>
</dbReference>
<comment type="caution">
    <text evidence="7">The sequence shown here is derived from an EMBL/GenBank/DDBJ whole genome shotgun (WGS) entry which is preliminary data.</text>
</comment>
<evidence type="ECO:0000256" key="3">
    <source>
        <dbReference type="ARBA" id="ARBA00022840"/>
    </source>
</evidence>
<dbReference type="GO" id="GO:0005524">
    <property type="term" value="F:ATP binding"/>
    <property type="evidence" value="ECO:0007669"/>
    <property type="project" value="UniProtKB-KW"/>
</dbReference>
<proteinExistence type="inferred from homology"/>
<name>A0A1G1YQU0_9BACT</name>
<dbReference type="InterPro" id="IPR056546">
    <property type="entry name" value="MreB_MamK-like"/>
</dbReference>
<comment type="similarity">
    <text evidence="5 6">Belongs to the FtsA/MreB family.</text>
</comment>
<dbReference type="SUPFAM" id="SSF53067">
    <property type="entry name" value="Actin-like ATPase domain"/>
    <property type="match status" value="2"/>
</dbReference>
<protein>
    <recommendedName>
        <fullName evidence="6">Cell shape-determining protein MreB</fullName>
    </recommendedName>
</protein>
<dbReference type="Proteomes" id="UP000176512">
    <property type="component" value="Unassembled WGS sequence"/>
</dbReference>
<dbReference type="InterPro" id="IPR043129">
    <property type="entry name" value="ATPase_NBD"/>
</dbReference>
<comment type="caution">
    <text evidence="6">Lacks conserved residue(s) required for the propagation of feature annotation.</text>
</comment>
<dbReference type="NCBIfam" id="NF010539">
    <property type="entry name" value="PRK13927.1"/>
    <property type="match status" value="1"/>
</dbReference>
<dbReference type="EMBL" id="MHIP01000026">
    <property type="protein sequence ID" value="OGY54722.1"/>
    <property type="molecule type" value="Genomic_DNA"/>
</dbReference>
<reference evidence="7 8" key="1">
    <citation type="journal article" date="2016" name="Nat. Commun.">
        <title>Thousands of microbial genomes shed light on interconnected biogeochemical processes in an aquifer system.</title>
        <authorList>
            <person name="Anantharaman K."/>
            <person name="Brown C.T."/>
            <person name="Hug L.A."/>
            <person name="Sharon I."/>
            <person name="Castelle C.J."/>
            <person name="Probst A.J."/>
            <person name="Thomas B.C."/>
            <person name="Singh A."/>
            <person name="Wilkins M.J."/>
            <person name="Karaoz U."/>
            <person name="Brodie E.L."/>
            <person name="Williams K.H."/>
            <person name="Hubbard S.S."/>
            <person name="Banfield J.F."/>
        </authorList>
    </citation>
    <scope>NUCLEOTIDE SEQUENCE [LARGE SCALE GENOMIC DNA]</scope>
</reference>
<comment type="subcellular location">
    <subcellularLocation>
        <location evidence="6">Cytoplasm</location>
    </subcellularLocation>
    <text evidence="6">Membrane-associated.</text>
</comment>
<evidence type="ECO:0000313" key="7">
    <source>
        <dbReference type="EMBL" id="OGY54722.1"/>
    </source>
</evidence>
<evidence type="ECO:0000256" key="5">
    <source>
        <dbReference type="ARBA" id="ARBA00023458"/>
    </source>
</evidence>
<dbReference type="GO" id="GO:0005737">
    <property type="term" value="C:cytoplasm"/>
    <property type="evidence" value="ECO:0007669"/>
    <property type="project" value="UniProtKB-SubCell"/>
</dbReference>
<dbReference type="HAMAP" id="MF_02207">
    <property type="entry name" value="MreB"/>
    <property type="match status" value="1"/>
</dbReference>
<evidence type="ECO:0000256" key="6">
    <source>
        <dbReference type="HAMAP-Rule" id="MF_02207"/>
    </source>
</evidence>
<organism evidence="7 8">
    <name type="scientific">Candidatus Buchananbacteria bacterium RIFCSPLOWO2_01_FULL_46_12</name>
    <dbReference type="NCBI Taxonomy" id="1797546"/>
    <lineage>
        <taxon>Bacteria</taxon>
        <taxon>Candidatus Buchananiibacteriota</taxon>
    </lineage>
</organism>
<feature type="binding site" evidence="6">
    <location>
        <begin position="206"/>
        <end position="209"/>
    </location>
    <ligand>
        <name>ATP</name>
        <dbReference type="ChEBI" id="CHEBI:30616"/>
    </ligand>
</feature>
<keyword evidence="1 6" id="KW-0963">Cytoplasm</keyword>
<evidence type="ECO:0000256" key="4">
    <source>
        <dbReference type="ARBA" id="ARBA00022960"/>
    </source>
</evidence>
<dbReference type="GO" id="GO:0008360">
    <property type="term" value="P:regulation of cell shape"/>
    <property type="evidence" value="ECO:0007669"/>
    <property type="project" value="UniProtKB-UniRule"/>
</dbReference>
<evidence type="ECO:0000256" key="2">
    <source>
        <dbReference type="ARBA" id="ARBA00022741"/>
    </source>
</evidence>
<comment type="function">
    <text evidence="6">Forms membrane-associated dynamic filaments that are essential for cell shape determination. Acts by regulating cell wall synthesis and cell elongation, and thus cell shape. A feedback loop between cell geometry and MreB localization may maintain elongated cell shape by targeting cell wall growth to regions of negative cell wall curvature.</text>
</comment>
<sequence>MGLFVTKIGIDLGTKNSLVFVPKKGIVLREPSVVAVSLNENAILAVGEAAKEMTGRTPDSIRVYRPMRDGVIADFRVTLAMLRYFLKRVMPRYQFFKPEVLVAVPAGISSTERRAVIEATVRAGAKAAYVAKEPILAAIGAGIPINSSSGHMIVDIGGGTTEAAVISLGGIVSYTSIRVAGDKMDQAISDFIKKKYNLAIGENTAEEIKIKIGSAIPAKQEESVEIRGRDLVLGLPKNMKISSNEVCQALSESLQEIIQIIKILLRDTPPELSADVMDKGMIISGGGALLKNIDQLISQSTGVPCFVADDPLTCVARGSGVVLDNLEVYKRSILSKK</sequence>
<feature type="binding site" evidence="6">
    <location>
        <begin position="286"/>
        <end position="289"/>
    </location>
    <ligand>
        <name>ATP</name>
        <dbReference type="ChEBI" id="CHEBI:30616"/>
    </ligand>
</feature>
<evidence type="ECO:0000313" key="8">
    <source>
        <dbReference type="Proteomes" id="UP000176512"/>
    </source>
</evidence>
<dbReference type="GO" id="GO:0000902">
    <property type="term" value="P:cell morphogenesis"/>
    <property type="evidence" value="ECO:0007669"/>
    <property type="project" value="InterPro"/>
</dbReference>